<dbReference type="PANTHER" id="PTHR43798:SF31">
    <property type="entry name" value="AB HYDROLASE SUPERFAMILY PROTEIN YCLE"/>
    <property type="match status" value="1"/>
</dbReference>
<dbReference type="EC" id="3.-.-.-" evidence="4"/>
<gene>
    <name evidence="4" type="primary">ydjP_2</name>
    <name evidence="4" type="ORF">DSM104329_03415</name>
</gene>
<dbReference type="EMBL" id="CP087164">
    <property type="protein sequence ID" value="UGS37003.1"/>
    <property type="molecule type" value="Genomic_DNA"/>
</dbReference>
<dbReference type="Gene3D" id="3.40.50.1820">
    <property type="entry name" value="alpha/beta hydrolase"/>
    <property type="match status" value="1"/>
</dbReference>
<dbReference type="SUPFAM" id="SSF53474">
    <property type="entry name" value="alpha/beta-Hydrolases"/>
    <property type="match status" value="1"/>
</dbReference>
<feature type="domain" description="AB hydrolase-1" evidence="3">
    <location>
        <begin position="44"/>
        <end position="279"/>
    </location>
</feature>
<accession>A0A9E7C218</accession>
<proteinExistence type="predicted"/>
<dbReference type="PANTHER" id="PTHR43798">
    <property type="entry name" value="MONOACYLGLYCEROL LIPASE"/>
    <property type="match status" value="1"/>
</dbReference>
<evidence type="ECO:0000313" key="4">
    <source>
        <dbReference type="EMBL" id="UGS37003.1"/>
    </source>
</evidence>
<dbReference type="InterPro" id="IPR029058">
    <property type="entry name" value="AB_hydrolase_fold"/>
</dbReference>
<dbReference type="Proteomes" id="UP001162834">
    <property type="component" value="Chromosome"/>
</dbReference>
<sequence length="293" mass="31507">MTTPSTIDPPQPVATGPVRERDVRGGAGTRLHVREWGDPDGPPIVFVHGWSQADLCWRRQVSGPLGATFRLITFDNRGHGRSEKPLDPASYADGDLWAADLDAVIEQTGLERPVLVAWSYGALIVADYLRVHGDAAIGGIDLVGGAAVLRPPAFDHIGPAFLDAAPRACSSDLETSIPALQRFLRACTARPLDDETSSAALCWSMLTPPEVRGALLARELDATDVLARVEVPVLVTHGRRDAIILPSMAEHVLAACPAAVASWYEDAGHMPFLEDATRFDRELAAFADARRSP</sequence>
<dbReference type="Pfam" id="PF12697">
    <property type="entry name" value="Abhydrolase_6"/>
    <property type="match status" value="1"/>
</dbReference>
<evidence type="ECO:0000256" key="2">
    <source>
        <dbReference type="SAM" id="MobiDB-lite"/>
    </source>
</evidence>
<dbReference type="GO" id="GO:0016787">
    <property type="term" value="F:hydrolase activity"/>
    <property type="evidence" value="ECO:0007669"/>
    <property type="project" value="UniProtKB-KW"/>
</dbReference>
<name>A0A9E7C218_9ACTN</name>
<evidence type="ECO:0000256" key="1">
    <source>
        <dbReference type="ARBA" id="ARBA00022801"/>
    </source>
</evidence>
<reference evidence="4" key="1">
    <citation type="journal article" date="2022" name="Int. J. Syst. Evol. Microbiol.">
        <title>Pseudomonas aegrilactucae sp. nov. and Pseudomonas morbosilactucae sp. nov., pathogens causing bacterial rot of lettuce in Japan.</title>
        <authorList>
            <person name="Sawada H."/>
            <person name="Fujikawa T."/>
            <person name="Satou M."/>
        </authorList>
    </citation>
    <scope>NUCLEOTIDE SEQUENCE</scope>
    <source>
        <strain evidence="4">0166_1</strain>
    </source>
</reference>
<dbReference type="InterPro" id="IPR000073">
    <property type="entry name" value="AB_hydrolase_1"/>
</dbReference>
<evidence type="ECO:0000259" key="3">
    <source>
        <dbReference type="Pfam" id="PF12697"/>
    </source>
</evidence>
<dbReference type="KEGG" id="sbae:DSM104329_03415"/>
<feature type="region of interest" description="Disordered" evidence="2">
    <location>
        <begin position="1"/>
        <end position="25"/>
    </location>
</feature>
<evidence type="ECO:0000313" key="5">
    <source>
        <dbReference type="Proteomes" id="UP001162834"/>
    </source>
</evidence>
<dbReference type="AlphaFoldDB" id="A0A9E7C218"/>
<dbReference type="InterPro" id="IPR050266">
    <property type="entry name" value="AB_hydrolase_sf"/>
</dbReference>
<protein>
    <submittedName>
        <fullName evidence="4">AB hydrolase superfamily protein YdjP</fullName>
        <ecNumber evidence="4">3.-.-.-</ecNumber>
    </submittedName>
</protein>
<dbReference type="RefSeq" id="WP_259311066.1">
    <property type="nucleotide sequence ID" value="NZ_CP087164.1"/>
</dbReference>
<keyword evidence="5" id="KW-1185">Reference proteome</keyword>
<dbReference type="GO" id="GO:0016020">
    <property type="term" value="C:membrane"/>
    <property type="evidence" value="ECO:0007669"/>
    <property type="project" value="TreeGrafter"/>
</dbReference>
<keyword evidence="1 4" id="KW-0378">Hydrolase</keyword>
<organism evidence="4 5">
    <name type="scientific">Capillimicrobium parvum</name>
    <dbReference type="NCBI Taxonomy" id="2884022"/>
    <lineage>
        <taxon>Bacteria</taxon>
        <taxon>Bacillati</taxon>
        <taxon>Actinomycetota</taxon>
        <taxon>Thermoleophilia</taxon>
        <taxon>Solirubrobacterales</taxon>
        <taxon>Capillimicrobiaceae</taxon>
        <taxon>Capillimicrobium</taxon>
    </lineage>
</organism>